<keyword evidence="1" id="KW-0175">Coiled coil</keyword>
<dbReference type="EMBL" id="JBEDUW010000006">
    <property type="protein sequence ID" value="KAK9921994.1"/>
    <property type="molecule type" value="Genomic_DNA"/>
</dbReference>
<dbReference type="Proteomes" id="UP001457282">
    <property type="component" value="Unassembled WGS sequence"/>
</dbReference>
<sequence>MLPAILLKQEGLWWHRESELTYDWDNRGRPADIPDRLEEDSVLRGREVEYDGVAPAGQVPNAFQPIGLALTFTCVSRIARVLQAWNQPFARSSYGLIRFPLLELACLGKIPKAAKKKMNPLGDVEDDYELIESVIAQSNEVETFSVDPETLELTKMVGPVELSVPLEVYEIADEEEEMVLADRLKAKKKGKAIGPADSGVTFSGKRVGEHVDATEVIRAKKTKVGGSVTVGAGFGALAPVAPKTKLNRVLHEAGMADERFVRRMVEDLKDAGTDLFIAKNATPPPPPPRENRAKMLAQGMRFMHSLYLVDEVEKDPITREQLVKVEKAFDKAEGERLKAEAALGKAREEKGVLQTKLKEGEAWAVVLKEEIERLMRSPAERAVEEFKKSPEMAQLLREQHRKSVAENTSLYKTRGWLNVEKLLADRKADREKKAGEEMAAAEKSGQGEVVPAETEAESGAEADQAKL</sequence>
<keyword evidence="4" id="KW-1185">Reference proteome</keyword>
<proteinExistence type="predicted"/>
<feature type="coiled-coil region" evidence="1">
    <location>
        <begin position="322"/>
        <end position="349"/>
    </location>
</feature>
<reference evidence="3 4" key="1">
    <citation type="journal article" date="2023" name="G3 (Bethesda)">
        <title>A chromosome-length genome assembly and annotation of blackberry (Rubus argutus, cv. 'Hillquist').</title>
        <authorList>
            <person name="Bruna T."/>
            <person name="Aryal R."/>
            <person name="Dudchenko O."/>
            <person name="Sargent D.J."/>
            <person name="Mead D."/>
            <person name="Buti M."/>
            <person name="Cavallini A."/>
            <person name="Hytonen T."/>
            <person name="Andres J."/>
            <person name="Pham M."/>
            <person name="Weisz D."/>
            <person name="Mascagni F."/>
            <person name="Usai G."/>
            <person name="Natali L."/>
            <person name="Bassil N."/>
            <person name="Fernandez G.E."/>
            <person name="Lomsadze A."/>
            <person name="Armour M."/>
            <person name="Olukolu B."/>
            <person name="Poorten T."/>
            <person name="Britton C."/>
            <person name="Davik J."/>
            <person name="Ashrafi H."/>
            <person name="Aiden E.L."/>
            <person name="Borodovsky M."/>
            <person name="Worthington M."/>
        </authorList>
    </citation>
    <scope>NUCLEOTIDE SEQUENCE [LARGE SCALE GENOMIC DNA]</scope>
    <source>
        <strain evidence="3">PI 553951</strain>
    </source>
</reference>
<protein>
    <submittedName>
        <fullName evidence="3">Uncharacterized protein</fullName>
    </submittedName>
</protein>
<organism evidence="3 4">
    <name type="scientific">Rubus argutus</name>
    <name type="common">Southern blackberry</name>
    <dbReference type="NCBI Taxonomy" id="59490"/>
    <lineage>
        <taxon>Eukaryota</taxon>
        <taxon>Viridiplantae</taxon>
        <taxon>Streptophyta</taxon>
        <taxon>Embryophyta</taxon>
        <taxon>Tracheophyta</taxon>
        <taxon>Spermatophyta</taxon>
        <taxon>Magnoliopsida</taxon>
        <taxon>eudicotyledons</taxon>
        <taxon>Gunneridae</taxon>
        <taxon>Pentapetalae</taxon>
        <taxon>rosids</taxon>
        <taxon>fabids</taxon>
        <taxon>Rosales</taxon>
        <taxon>Rosaceae</taxon>
        <taxon>Rosoideae</taxon>
        <taxon>Rosoideae incertae sedis</taxon>
        <taxon>Rubus</taxon>
    </lineage>
</organism>
<dbReference type="AlphaFoldDB" id="A0AAW1WDD6"/>
<feature type="compositionally biased region" description="Basic and acidic residues" evidence="2">
    <location>
        <begin position="427"/>
        <end position="436"/>
    </location>
</feature>
<evidence type="ECO:0000313" key="4">
    <source>
        <dbReference type="Proteomes" id="UP001457282"/>
    </source>
</evidence>
<evidence type="ECO:0000256" key="2">
    <source>
        <dbReference type="SAM" id="MobiDB-lite"/>
    </source>
</evidence>
<name>A0AAW1WDD6_RUBAR</name>
<comment type="caution">
    <text evidence="3">The sequence shown here is derived from an EMBL/GenBank/DDBJ whole genome shotgun (WGS) entry which is preliminary data.</text>
</comment>
<accession>A0AAW1WDD6</accession>
<evidence type="ECO:0000313" key="3">
    <source>
        <dbReference type="EMBL" id="KAK9921994.1"/>
    </source>
</evidence>
<evidence type="ECO:0000256" key="1">
    <source>
        <dbReference type="SAM" id="Coils"/>
    </source>
</evidence>
<feature type="region of interest" description="Disordered" evidence="2">
    <location>
        <begin position="427"/>
        <end position="467"/>
    </location>
</feature>
<gene>
    <name evidence="3" type="ORF">M0R45_030481</name>
</gene>